<evidence type="ECO:0000313" key="4">
    <source>
        <dbReference type="Proteomes" id="UP000215335"/>
    </source>
</evidence>
<feature type="coiled-coil region" evidence="1">
    <location>
        <begin position="257"/>
        <end position="303"/>
    </location>
</feature>
<feature type="region of interest" description="Disordered" evidence="2">
    <location>
        <begin position="127"/>
        <end position="245"/>
    </location>
</feature>
<feature type="compositionally biased region" description="Basic residues" evidence="2">
    <location>
        <begin position="132"/>
        <end position="142"/>
    </location>
</feature>
<keyword evidence="1" id="KW-0175">Coiled coil</keyword>
<keyword evidence="4" id="KW-1185">Reference proteome</keyword>
<protein>
    <submittedName>
        <fullName evidence="3">Uncharacterized protein</fullName>
    </submittedName>
</protein>
<comment type="caution">
    <text evidence="3">The sequence shown here is derived from an EMBL/GenBank/DDBJ whole genome shotgun (WGS) entry which is preliminary data.</text>
</comment>
<feature type="compositionally biased region" description="Basic and acidic residues" evidence="2">
    <location>
        <begin position="143"/>
        <end position="164"/>
    </location>
</feature>
<gene>
    <name evidence="3" type="ORF">TSAR_006782</name>
</gene>
<evidence type="ECO:0000256" key="1">
    <source>
        <dbReference type="SAM" id="Coils"/>
    </source>
</evidence>
<name>A0A232FM30_9HYME</name>
<feature type="compositionally biased region" description="Polar residues" evidence="2">
    <location>
        <begin position="223"/>
        <end position="242"/>
    </location>
</feature>
<evidence type="ECO:0000313" key="3">
    <source>
        <dbReference type="EMBL" id="OXU31784.1"/>
    </source>
</evidence>
<reference evidence="3 4" key="1">
    <citation type="journal article" date="2017" name="Curr. Biol.">
        <title>The Evolution of Venom by Co-option of Single-Copy Genes.</title>
        <authorList>
            <person name="Martinson E.O."/>
            <person name="Mrinalini"/>
            <person name="Kelkar Y.D."/>
            <person name="Chang C.H."/>
            <person name="Werren J.H."/>
        </authorList>
    </citation>
    <scope>NUCLEOTIDE SEQUENCE [LARGE SCALE GENOMIC DNA]</scope>
    <source>
        <strain evidence="3 4">Alberta</strain>
        <tissue evidence="3">Whole body</tissue>
    </source>
</reference>
<dbReference type="EMBL" id="NNAY01000031">
    <property type="protein sequence ID" value="OXU31784.1"/>
    <property type="molecule type" value="Genomic_DNA"/>
</dbReference>
<accession>A0A232FM30</accession>
<feature type="compositionally biased region" description="Polar residues" evidence="2">
    <location>
        <begin position="353"/>
        <end position="373"/>
    </location>
</feature>
<dbReference type="Proteomes" id="UP000215335">
    <property type="component" value="Unassembled WGS sequence"/>
</dbReference>
<evidence type="ECO:0000256" key="2">
    <source>
        <dbReference type="SAM" id="MobiDB-lite"/>
    </source>
</evidence>
<organism evidence="3 4">
    <name type="scientific">Trichomalopsis sarcophagae</name>
    <dbReference type="NCBI Taxonomy" id="543379"/>
    <lineage>
        <taxon>Eukaryota</taxon>
        <taxon>Metazoa</taxon>
        <taxon>Ecdysozoa</taxon>
        <taxon>Arthropoda</taxon>
        <taxon>Hexapoda</taxon>
        <taxon>Insecta</taxon>
        <taxon>Pterygota</taxon>
        <taxon>Neoptera</taxon>
        <taxon>Endopterygota</taxon>
        <taxon>Hymenoptera</taxon>
        <taxon>Apocrita</taxon>
        <taxon>Proctotrupomorpha</taxon>
        <taxon>Chalcidoidea</taxon>
        <taxon>Pteromalidae</taxon>
        <taxon>Pteromalinae</taxon>
        <taxon>Trichomalopsis</taxon>
    </lineage>
</organism>
<proteinExistence type="predicted"/>
<feature type="region of interest" description="Disordered" evidence="2">
    <location>
        <begin position="352"/>
        <end position="397"/>
    </location>
</feature>
<dbReference type="AlphaFoldDB" id="A0A232FM30"/>
<feature type="compositionally biased region" description="Basic and acidic residues" evidence="2">
    <location>
        <begin position="209"/>
        <end position="222"/>
    </location>
</feature>
<sequence length="433" mass="49708">MTRVYEKSGTSTWNEQYDGNDTRIFSLRPRTTTTKIMATASRSAIRTKSRKIEPDTTTSKPATIIQMIPIARADGPTDPLKNFKHVQDNAKLVWKKNKILSSAQKNISAKFAKPCVGPCVITHAPQNSLKSTRAKKARRKTERKFEEARRKCQENHQRRADPADHVNNTPSDESHAARRLPLLPGTVRQHRRNRPQSLKEAAAQADRQVQQEKVRQKNHKDSSASGGSISDKVSTKPLSSANEKGYEQEYREQLFRQEKAQEEAKRLAAILAALEDLKPDIKRQREKEEERQLIEKALQAERDFDEKMGRKEIKPPRKPRTHLYQKITQASQATPIQDDDFKWERTDRLANPIPSTTQNIESTVTDSVASSSEVKPRSTPKDNSPSVKPFSRPNRALLQQQNRTRKIYVRLHELRGSNITHVRRREVEILFRL</sequence>